<dbReference type="InterPro" id="IPR036531">
    <property type="entry name" value="Rbsn_Rab-bd_sf"/>
</dbReference>
<gene>
    <name evidence="1" type="ORF">E2C01_075207</name>
</gene>
<accession>A0A5B7IJG3</accession>
<comment type="caution">
    <text evidence="1">The sequence shown here is derived from an EMBL/GenBank/DDBJ whole genome shotgun (WGS) entry which is preliminary data.</text>
</comment>
<dbReference type="AlphaFoldDB" id="A0A5B7IJG3"/>
<dbReference type="SUPFAM" id="SSF140125">
    <property type="entry name" value="Rabenosyn-5 Rab-binding domain-like"/>
    <property type="match status" value="1"/>
</dbReference>
<protein>
    <submittedName>
        <fullName evidence="1">Uncharacterized protein</fullName>
    </submittedName>
</protein>
<sequence length="93" mass="10082">MIDSKYTANSLHTRYLYALLCGSQVVVDTGWGADSSAHNVTETDDPLIQQMNIIRNYIKQARLPSKNGAKLAFSPLPPLLATAVTSSSPSLFV</sequence>
<name>A0A5B7IJG3_PORTR</name>
<dbReference type="EMBL" id="VSRR010054548">
    <property type="protein sequence ID" value="MPC80624.1"/>
    <property type="molecule type" value="Genomic_DNA"/>
</dbReference>
<organism evidence="1 2">
    <name type="scientific">Portunus trituberculatus</name>
    <name type="common">Swimming crab</name>
    <name type="synonym">Neptunus trituberculatus</name>
    <dbReference type="NCBI Taxonomy" id="210409"/>
    <lineage>
        <taxon>Eukaryota</taxon>
        <taxon>Metazoa</taxon>
        <taxon>Ecdysozoa</taxon>
        <taxon>Arthropoda</taxon>
        <taxon>Crustacea</taxon>
        <taxon>Multicrustacea</taxon>
        <taxon>Malacostraca</taxon>
        <taxon>Eumalacostraca</taxon>
        <taxon>Eucarida</taxon>
        <taxon>Decapoda</taxon>
        <taxon>Pleocyemata</taxon>
        <taxon>Brachyura</taxon>
        <taxon>Eubrachyura</taxon>
        <taxon>Portunoidea</taxon>
        <taxon>Portunidae</taxon>
        <taxon>Portuninae</taxon>
        <taxon>Portunus</taxon>
    </lineage>
</organism>
<keyword evidence="2" id="KW-1185">Reference proteome</keyword>
<evidence type="ECO:0000313" key="2">
    <source>
        <dbReference type="Proteomes" id="UP000324222"/>
    </source>
</evidence>
<reference evidence="1 2" key="1">
    <citation type="submission" date="2019-05" db="EMBL/GenBank/DDBJ databases">
        <title>Another draft genome of Portunus trituberculatus and its Hox gene families provides insights of decapod evolution.</title>
        <authorList>
            <person name="Jeong J.-H."/>
            <person name="Song I."/>
            <person name="Kim S."/>
            <person name="Choi T."/>
            <person name="Kim D."/>
            <person name="Ryu S."/>
            <person name="Kim W."/>
        </authorList>
    </citation>
    <scope>NUCLEOTIDE SEQUENCE [LARGE SCALE GENOMIC DNA]</scope>
    <source>
        <tissue evidence="1">Muscle</tissue>
    </source>
</reference>
<dbReference type="Proteomes" id="UP000324222">
    <property type="component" value="Unassembled WGS sequence"/>
</dbReference>
<proteinExistence type="predicted"/>
<evidence type="ECO:0000313" key="1">
    <source>
        <dbReference type="EMBL" id="MPC80624.1"/>
    </source>
</evidence>
<dbReference type="Gene3D" id="4.10.860.20">
    <property type="entry name" value="Rabenosyn, Rab binding domain"/>
    <property type="match status" value="1"/>
</dbReference>
<dbReference type="OrthoDB" id="166134at2759"/>